<sequence>MKKQKGFSLIELMIVVAVIGALTAFAIPAYQDYVQRSEAMTGLATLKSLQSPAQLEEQETGAFPTDLAEIGASATMNALGTVALIEAAGTGDEATSAGISFTFDATNSSLGGLVFTTRLETTGWDCTPSGTIPAGLDLEGCRQ</sequence>
<dbReference type="PROSITE" id="PS00409">
    <property type="entry name" value="PROKAR_NTER_METHYL"/>
    <property type="match status" value="1"/>
</dbReference>
<protein>
    <submittedName>
        <fullName evidence="5">Pilin</fullName>
    </submittedName>
</protein>
<dbReference type="InterPro" id="IPR045584">
    <property type="entry name" value="Pilin-like"/>
</dbReference>
<dbReference type="InterPro" id="IPR001082">
    <property type="entry name" value="Pilin"/>
</dbReference>
<dbReference type="InterPro" id="IPR012902">
    <property type="entry name" value="N_methyl_site"/>
</dbReference>
<organism evidence="5 6">
    <name type="scientific">Grimontia kaedaensis</name>
    <dbReference type="NCBI Taxonomy" id="2872157"/>
    <lineage>
        <taxon>Bacteria</taxon>
        <taxon>Pseudomonadati</taxon>
        <taxon>Pseudomonadota</taxon>
        <taxon>Gammaproteobacteria</taxon>
        <taxon>Vibrionales</taxon>
        <taxon>Vibrionaceae</taxon>
        <taxon>Grimontia</taxon>
    </lineage>
</organism>
<evidence type="ECO:0000256" key="1">
    <source>
        <dbReference type="ARBA" id="ARBA00005233"/>
    </source>
</evidence>
<dbReference type="SUPFAM" id="SSF54523">
    <property type="entry name" value="Pili subunits"/>
    <property type="match status" value="1"/>
</dbReference>
<proteinExistence type="inferred from homology"/>
<dbReference type="Pfam" id="PF00114">
    <property type="entry name" value="Pilin"/>
    <property type="match status" value="1"/>
</dbReference>
<evidence type="ECO:0000313" key="6">
    <source>
        <dbReference type="Proteomes" id="UP001056255"/>
    </source>
</evidence>
<dbReference type="PANTHER" id="PTHR30093">
    <property type="entry name" value="GENERAL SECRETION PATHWAY PROTEIN G"/>
    <property type="match status" value="1"/>
</dbReference>
<reference evidence="5" key="1">
    <citation type="submission" date="2021-08" db="EMBL/GenBank/DDBJ databases">
        <authorList>
            <person name="Sakaguchi M."/>
            <person name="Kikuchi T."/>
            <person name="Urbanczyk H."/>
        </authorList>
    </citation>
    <scope>NUCLEOTIDE SEQUENCE</scope>
    <source>
        <strain evidence="5">020920N</strain>
    </source>
</reference>
<feature type="transmembrane region" description="Helical" evidence="4">
    <location>
        <begin position="12"/>
        <end position="30"/>
    </location>
</feature>
<evidence type="ECO:0000256" key="4">
    <source>
        <dbReference type="SAM" id="Phobius"/>
    </source>
</evidence>
<gene>
    <name evidence="5" type="ORF">K6Q96_02005</name>
</gene>
<keyword evidence="2" id="KW-0488">Methylation</keyword>
<dbReference type="Gene3D" id="3.30.700.10">
    <property type="entry name" value="Glycoprotein, Type 4 Pilin"/>
    <property type="match status" value="1"/>
</dbReference>
<keyword evidence="4" id="KW-0812">Transmembrane</keyword>
<keyword evidence="3" id="KW-0281">Fimbrium</keyword>
<keyword evidence="4" id="KW-1133">Transmembrane helix</keyword>
<name>A0ABY4WYI6_9GAMM</name>
<dbReference type="Pfam" id="PF07963">
    <property type="entry name" value="N_methyl"/>
    <property type="match status" value="1"/>
</dbReference>
<dbReference type="NCBIfam" id="TIGR02532">
    <property type="entry name" value="IV_pilin_GFxxxE"/>
    <property type="match status" value="1"/>
</dbReference>
<comment type="similarity">
    <text evidence="1 3">Belongs to the N-Me-Phe pilin family.</text>
</comment>
<evidence type="ECO:0000256" key="2">
    <source>
        <dbReference type="ARBA" id="ARBA00022481"/>
    </source>
</evidence>
<dbReference type="EMBL" id="CP082275">
    <property type="protein sequence ID" value="USH04047.1"/>
    <property type="molecule type" value="Genomic_DNA"/>
</dbReference>
<accession>A0ABY4WYI6</accession>
<keyword evidence="4" id="KW-0472">Membrane</keyword>
<evidence type="ECO:0000256" key="3">
    <source>
        <dbReference type="RuleBase" id="RU000389"/>
    </source>
</evidence>
<dbReference type="PANTHER" id="PTHR30093:SF34">
    <property type="entry name" value="PREPILIN PEPTIDASE-DEPENDENT PROTEIN D"/>
    <property type="match status" value="1"/>
</dbReference>
<keyword evidence="6" id="KW-1185">Reference proteome</keyword>
<evidence type="ECO:0000313" key="5">
    <source>
        <dbReference type="EMBL" id="USH04047.1"/>
    </source>
</evidence>
<dbReference type="Proteomes" id="UP001056255">
    <property type="component" value="Chromosome I"/>
</dbReference>